<comment type="caution">
    <text evidence="5">The sequence shown here is derived from an EMBL/GenBank/DDBJ whole genome shotgun (WGS) entry which is preliminary data.</text>
</comment>
<evidence type="ECO:0000259" key="4">
    <source>
        <dbReference type="Pfam" id="PF21546"/>
    </source>
</evidence>
<evidence type="ECO:0000256" key="2">
    <source>
        <dbReference type="ARBA" id="ARBA00022679"/>
    </source>
</evidence>
<dbReference type="PANTHER" id="PTHR43095:SF5">
    <property type="entry name" value="XYLULOSE KINASE"/>
    <property type="match status" value="1"/>
</dbReference>
<keyword evidence="6" id="KW-1185">Reference proteome</keyword>
<accession>Q0FXB9</accession>
<dbReference type="RefSeq" id="WP_007067530.1">
    <property type="nucleotide sequence ID" value="NZ_DS022272.1"/>
</dbReference>
<dbReference type="InterPro" id="IPR050406">
    <property type="entry name" value="FGGY_Carb_Kinase"/>
</dbReference>
<comment type="similarity">
    <text evidence="1">Belongs to the FGGY kinase family.</text>
</comment>
<reference evidence="5 6" key="1">
    <citation type="journal article" date="2010" name="J. Bacteriol.">
        <title>Genome sequence of Fulvimarina pelagi HTCC2506T, a Mn(II)-oxidizing alphaproteobacterium possessing an aerobic anoxygenic photosynthetic gene cluster and Xanthorhodopsin.</title>
        <authorList>
            <person name="Kang I."/>
            <person name="Oh H.M."/>
            <person name="Lim S.I."/>
            <person name="Ferriera S."/>
            <person name="Giovannoni S.J."/>
            <person name="Cho J.C."/>
        </authorList>
    </citation>
    <scope>NUCLEOTIDE SEQUENCE [LARGE SCALE GENOMIC DNA]</scope>
    <source>
        <strain evidence="5 6">HTCC2506</strain>
    </source>
</reference>
<name>Q0FXB9_9HYPH</name>
<dbReference type="EMBL" id="AATP01000017">
    <property type="protein sequence ID" value="EAU39634.1"/>
    <property type="molecule type" value="Genomic_DNA"/>
</dbReference>
<evidence type="ECO:0000313" key="6">
    <source>
        <dbReference type="Proteomes" id="UP000004310"/>
    </source>
</evidence>
<dbReference type="GO" id="GO:0016301">
    <property type="term" value="F:kinase activity"/>
    <property type="evidence" value="ECO:0007669"/>
    <property type="project" value="UniProtKB-KW"/>
</dbReference>
<feature type="domain" description="Carbohydrate kinase FGGY C-terminal" evidence="4">
    <location>
        <begin position="119"/>
        <end position="292"/>
    </location>
</feature>
<evidence type="ECO:0000256" key="1">
    <source>
        <dbReference type="ARBA" id="ARBA00009156"/>
    </source>
</evidence>
<dbReference type="eggNOG" id="COG1070">
    <property type="taxonomic scope" value="Bacteria"/>
</dbReference>
<dbReference type="InterPro" id="IPR043129">
    <property type="entry name" value="ATPase_NBD"/>
</dbReference>
<keyword evidence="3 5" id="KW-0418">Kinase</keyword>
<dbReference type="Gene3D" id="3.30.420.40">
    <property type="match status" value="2"/>
</dbReference>
<dbReference type="STRING" id="217511.GCA_001463845_01135"/>
<dbReference type="Pfam" id="PF21546">
    <property type="entry name" value="FGGY_C_2"/>
    <property type="match status" value="1"/>
</dbReference>
<dbReference type="Proteomes" id="UP000004310">
    <property type="component" value="Unassembled WGS sequence"/>
</dbReference>
<gene>
    <name evidence="5" type="ORF">FP2506_11979</name>
</gene>
<proteinExistence type="inferred from homology"/>
<dbReference type="AlphaFoldDB" id="Q0FXB9"/>
<evidence type="ECO:0000313" key="5">
    <source>
        <dbReference type="EMBL" id="EAU39634.1"/>
    </source>
</evidence>
<dbReference type="HOGENOM" id="CLU_807771_0_0_5"/>
<feature type="non-terminal residue" evidence="5">
    <location>
        <position position="1"/>
    </location>
</feature>
<keyword evidence="2" id="KW-0808">Transferase</keyword>
<dbReference type="SUPFAM" id="SSF53067">
    <property type="entry name" value="Actin-like ATPase domain"/>
    <property type="match status" value="2"/>
</dbReference>
<evidence type="ECO:0000256" key="3">
    <source>
        <dbReference type="ARBA" id="ARBA00022777"/>
    </source>
</evidence>
<organism evidence="5 6">
    <name type="scientific">Fulvimarina pelagi HTCC2506</name>
    <dbReference type="NCBI Taxonomy" id="314231"/>
    <lineage>
        <taxon>Bacteria</taxon>
        <taxon>Pseudomonadati</taxon>
        <taxon>Pseudomonadota</taxon>
        <taxon>Alphaproteobacteria</taxon>
        <taxon>Hyphomicrobiales</taxon>
        <taxon>Aurantimonadaceae</taxon>
        <taxon>Fulvimarina</taxon>
    </lineage>
</organism>
<dbReference type="InterPro" id="IPR049382">
    <property type="entry name" value="FGGY_C_2"/>
</dbReference>
<protein>
    <submittedName>
        <fullName evidence="5">Putative carbohydrate kinase protein</fullName>
    </submittedName>
</protein>
<dbReference type="PANTHER" id="PTHR43095">
    <property type="entry name" value="SUGAR KINASE"/>
    <property type="match status" value="1"/>
</dbReference>
<sequence length="343" mass="36976">GAQLFWLEKRFPDRFEAADTIITYPQFWAFRLTGVRASEVTQLGCHTDLWRSAEKDYSSLVDRRRWRKKFAPLRSAFDCLGPLKPEIRAAMAGEGEVPVFCGIHDSNASLLPHLMSREGTFTVVSTGTWAILFAVGTESRPLDRDRDTLANVDAFGRPVPSARFMAGREFTEMAGGEPGEASREAAEAVIAKGVMALPSFASGTGPFPDREGTWTHDPESILQSERTAAASLTIALTTETCLGLIGASGPIIVEGPFARNVVYCDALAGLTGMAVEAKPGLTGTAAGAALLALGPSGGPRKVRQKPHETVRKPLRGLDAYAAEWRWQVSGDMPDTGERVGRAR</sequence>